<dbReference type="Proteomes" id="UP001163105">
    <property type="component" value="Unassembled WGS sequence"/>
</dbReference>
<name>A0AB34FSC3_9HYPO</name>
<proteinExistence type="predicted"/>
<protein>
    <submittedName>
        <fullName evidence="2">Uncharacterized protein</fullName>
    </submittedName>
</protein>
<dbReference type="EMBL" id="JAQHRD010000005">
    <property type="protein sequence ID" value="KAJ6441000.1"/>
    <property type="molecule type" value="Genomic_DNA"/>
</dbReference>
<keyword evidence="3" id="KW-1185">Reference proteome</keyword>
<accession>A0AB34FSC3</accession>
<reference evidence="2" key="1">
    <citation type="submission" date="2023-01" db="EMBL/GenBank/DDBJ databases">
        <title>The growth and conidiation of Purpureocillium lavendulum are regulated by nitrogen source and histone H3K14 acetylation.</title>
        <authorList>
            <person name="Tang P."/>
            <person name="Han J."/>
            <person name="Zhang C."/>
            <person name="Tang P."/>
            <person name="Qi F."/>
            <person name="Zhang K."/>
            <person name="Liang L."/>
        </authorList>
    </citation>
    <scope>NUCLEOTIDE SEQUENCE</scope>
    <source>
        <strain evidence="2">YMF1.00683</strain>
    </source>
</reference>
<evidence type="ECO:0000313" key="3">
    <source>
        <dbReference type="Proteomes" id="UP001163105"/>
    </source>
</evidence>
<feature type="compositionally biased region" description="Low complexity" evidence="1">
    <location>
        <begin position="83"/>
        <end position="108"/>
    </location>
</feature>
<organism evidence="2 3">
    <name type="scientific">Purpureocillium lavendulum</name>
    <dbReference type="NCBI Taxonomy" id="1247861"/>
    <lineage>
        <taxon>Eukaryota</taxon>
        <taxon>Fungi</taxon>
        <taxon>Dikarya</taxon>
        <taxon>Ascomycota</taxon>
        <taxon>Pezizomycotina</taxon>
        <taxon>Sordariomycetes</taxon>
        <taxon>Hypocreomycetidae</taxon>
        <taxon>Hypocreales</taxon>
        <taxon>Ophiocordycipitaceae</taxon>
        <taxon>Purpureocillium</taxon>
    </lineage>
</organism>
<feature type="region of interest" description="Disordered" evidence="1">
    <location>
        <begin position="136"/>
        <end position="189"/>
    </location>
</feature>
<evidence type="ECO:0000313" key="2">
    <source>
        <dbReference type="EMBL" id="KAJ6441000.1"/>
    </source>
</evidence>
<feature type="region of interest" description="Disordered" evidence="1">
    <location>
        <begin position="79"/>
        <end position="114"/>
    </location>
</feature>
<comment type="caution">
    <text evidence="2">The sequence shown here is derived from an EMBL/GenBank/DDBJ whole genome shotgun (WGS) entry which is preliminary data.</text>
</comment>
<feature type="compositionally biased region" description="Low complexity" evidence="1">
    <location>
        <begin position="166"/>
        <end position="189"/>
    </location>
</feature>
<evidence type="ECO:0000256" key="1">
    <source>
        <dbReference type="SAM" id="MobiDB-lite"/>
    </source>
</evidence>
<gene>
    <name evidence="2" type="ORF">O9K51_06793</name>
</gene>
<dbReference type="AlphaFoldDB" id="A0AB34FSC3"/>
<sequence length="216" mass="20624">MFRTFDNMFAAKMAIFNGIMVLVAMLAVGVVGAANAPYSNGQATETAAPQELGSITSAGSLVYSLNMCTIVHSTNCQVSMSTGGAAPEAKSSAAAPAPGSGSSGAQGAYPTGGDTAKAAPTVITTTNAGGSAVVVTQTPGAESSALAGSRTRSDSDASESGPESTGAQATQSSPGSASGTPSGSGVATPTGGANNAVSVVKSVAFGAAAMAMAFLV</sequence>